<keyword evidence="2" id="KW-0812">Transmembrane</keyword>
<evidence type="ECO:0000259" key="3">
    <source>
        <dbReference type="PROSITE" id="PS50869"/>
    </source>
</evidence>
<gene>
    <name evidence="4" type="primary">BRICD5</name>
    <name evidence="4" type="ORF">AOXY_G17867</name>
</gene>
<dbReference type="PROSITE" id="PS50869">
    <property type="entry name" value="BRICHOS"/>
    <property type="match status" value="1"/>
</dbReference>
<sequence>MERLGGCMAMCRGDTHNTEEDKSPALESKPPNKILWGSLTTVLILTFITITVIGILGFKPNNQKSFFQIVRISFQDQSGSLVNQSALVDKQRDVVTYYITSQTNHTTALLFDMQNGLLCYRPENQDTCFLRKMERDDLENVQTILNMSKYKVNEFWLQGNQTRYHTEFLGVLGRNQVEPLTLGKPFQTLCDRIPIFWVRKAQGPGKQRLIYFCIDICFPNNICVSVCFYYLPE</sequence>
<feature type="transmembrane region" description="Helical" evidence="2">
    <location>
        <begin position="34"/>
        <end position="58"/>
    </location>
</feature>
<keyword evidence="1" id="KW-1015">Disulfide bond</keyword>
<accession>A0AAD8G2R3</accession>
<evidence type="ECO:0000313" key="5">
    <source>
        <dbReference type="Proteomes" id="UP001230051"/>
    </source>
</evidence>
<dbReference type="InterPro" id="IPR007084">
    <property type="entry name" value="BRICHOS_dom"/>
</dbReference>
<feature type="domain" description="BRICHOS" evidence="3">
    <location>
        <begin position="101"/>
        <end position="198"/>
    </location>
</feature>
<dbReference type="EMBL" id="JAGXEW010000016">
    <property type="protein sequence ID" value="KAK1162886.1"/>
    <property type="molecule type" value="Genomic_DNA"/>
</dbReference>
<keyword evidence="5" id="KW-1185">Reference proteome</keyword>
<dbReference type="Proteomes" id="UP001230051">
    <property type="component" value="Unassembled WGS sequence"/>
</dbReference>
<dbReference type="Pfam" id="PF04089">
    <property type="entry name" value="BRICHOS"/>
    <property type="match status" value="1"/>
</dbReference>
<keyword evidence="2" id="KW-0472">Membrane</keyword>
<reference evidence="4" key="1">
    <citation type="submission" date="2022-02" db="EMBL/GenBank/DDBJ databases">
        <title>Atlantic sturgeon de novo genome assembly.</title>
        <authorList>
            <person name="Stock M."/>
            <person name="Klopp C."/>
            <person name="Guiguen Y."/>
            <person name="Cabau C."/>
            <person name="Parinello H."/>
            <person name="Santidrian Yebra-Pimentel E."/>
            <person name="Kuhl H."/>
            <person name="Dirks R.P."/>
            <person name="Guessner J."/>
            <person name="Wuertz S."/>
            <person name="Du K."/>
            <person name="Schartl M."/>
        </authorList>
    </citation>
    <scope>NUCLEOTIDE SEQUENCE</scope>
    <source>
        <strain evidence="4">STURGEONOMICS-FGT-2020</strain>
        <tissue evidence="4">Whole blood</tissue>
    </source>
</reference>
<proteinExistence type="predicted"/>
<dbReference type="InterPro" id="IPR051772">
    <property type="entry name" value="Gastrokine"/>
</dbReference>
<comment type="caution">
    <text evidence="4">The sequence shown here is derived from an EMBL/GenBank/DDBJ whole genome shotgun (WGS) entry which is preliminary data.</text>
</comment>
<dbReference type="PANTHER" id="PTHR16483">
    <property type="entry name" value="GASTROKINE 1"/>
    <property type="match status" value="1"/>
</dbReference>
<dbReference type="AlphaFoldDB" id="A0AAD8G2R3"/>
<protein>
    <submittedName>
        <fullName evidence="4">BRICHOS domain-containing protein 5-like isoform X1</fullName>
    </submittedName>
</protein>
<evidence type="ECO:0000256" key="1">
    <source>
        <dbReference type="ARBA" id="ARBA00023157"/>
    </source>
</evidence>
<organism evidence="4 5">
    <name type="scientific">Acipenser oxyrinchus oxyrinchus</name>
    <dbReference type="NCBI Taxonomy" id="40147"/>
    <lineage>
        <taxon>Eukaryota</taxon>
        <taxon>Metazoa</taxon>
        <taxon>Chordata</taxon>
        <taxon>Craniata</taxon>
        <taxon>Vertebrata</taxon>
        <taxon>Euteleostomi</taxon>
        <taxon>Actinopterygii</taxon>
        <taxon>Chondrostei</taxon>
        <taxon>Acipenseriformes</taxon>
        <taxon>Acipenseridae</taxon>
        <taxon>Acipenser</taxon>
    </lineage>
</organism>
<evidence type="ECO:0000256" key="2">
    <source>
        <dbReference type="SAM" id="Phobius"/>
    </source>
</evidence>
<dbReference type="SMART" id="SM01039">
    <property type="entry name" value="BRICHOS"/>
    <property type="match status" value="1"/>
</dbReference>
<keyword evidence="2" id="KW-1133">Transmembrane helix</keyword>
<feature type="transmembrane region" description="Helical" evidence="2">
    <location>
        <begin position="209"/>
        <end position="231"/>
    </location>
</feature>
<evidence type="ECO:0000313" key="4">
    <source>
        <dbReference type="EMBL" id="KAK1162886.1"/>
    </source>
</evidence>
<name>A0AAD8G2R3_ACIOX</name>
<dbReference type="Gene3D" id="3.30.390.150">
    <property type="match status" value="1"/>
</dbReference>